<reference evidence="5 6" key="1">
    <citation type="submission" date="2014-11" db="EMBL/GenBank/DDBJ databases">
        <authorList>
            <person name="Urmite Genomes Urmite Genomes"/>
        </authorList>
    </citation>
    <scope>NUCLEOTIDE SEQUENCE [LARGE SCALE GENOMIC DNA]</scope>
    <source>
        <strain evidence="5 6">Oc5</strain>
    </source>
</reference>
<dbReference type="SMART" id="SM00895">
    <property type="entry name" value="FCD"/>
    <property type="match status" value="1"/>
</dbReference>
<evidence type="ECO:0000256" key="1">
    <source>
        <dbReference type="ARBA" id="ARBA00023015"/>
    </source>
</evidence>
<dbReference type="Proteomes" id="UP000040453">
    <property type="component" value="Unassembled WGS sequence"/>
</dbReference>
<keyword evidence="1" id="KW-0805">Transcription regulation</keyword>
<keyword evidence="2" id="KW-0238">DNA-binding</keyword>
<dbReference type="InterPro" id="IPR011711">
    <property type="entry name" value="GntR_C"/>
</dbReference>
<dbReference type="Gene3D" id="1.10.10.10">
    <property type="entry name" value="Winged helix-like DNA-binding domain superfamily/Winged helix DNA-binding domain"/>
    <property type="match status" value="1"/>
</dbReference>
<dbReference type="EMBL" id="CDGG01000001">
    <property type="protein sequence ID" value="CEI80446.1"/>
    <property type="molecule type" value="Genomic_DNA"/>
</dbReference>
<dbReference type="PANTHER" id="PTHR43537">
    <property type="entry name" value="TRANSCRIPTIONAL REGULATOR, GNTR FAMILY"/>
    <property type="match status" value="1"/>
</dbReference>
<evidence type="ECO:0000313" key="5">
    <source>
        <dbReference type="EMBL" id="CEI80446.1"/>
    </source>
</evidence>
<protein>
    <submittedName>
        <fullName evidence="5">Putative HTH-type transcriptional regulator YdfH</fullName>
    </submittedName>
</protein>
<dbReference type="SUPFAM" id="SSF46785">
    <property type="entry name" value="Winged helix' DNA-binding domain"/>
    <property type="match status" value="1"/>
</dbReference>
<evidence type="ECO:0000313" key="6">
    <source>
        <dbReference type="Proteomes" id="UP000040453"/>
    </source>
</evidence>
<sequence>MEDFQLKGIKTKTLKDIIYNNLKDIILNNNFPSTDYITEQTLAKKLEVSRTPLREAMLDLVNEDLIEFKPRKGYKVRTHTEKEVQQIFLLREVIETEIISPIFNNITDKNIIKLKSIVEQQKELAESGDSYGFMKLDKEFHRQMFLIADYNIFLKSYDVFHNLTILIGSQAIRKKGRMEEVIQEHNQIIKGLEQKDKEIVENAIRYHLSRTKNMYTDVQNKETDFQHEDKNC</sequence>
<proteinExistence type="predicted"/>
<organism evidence="5 6">
    <name type="scientific">Oceanobacillus oncorhynchi</name>
    <dbReference type="NCBI Taxonomy" id="545501"/>
    <lineage>
        <taxon>Bacteria</taxon>
        <taxon>Bacillati</taxon>
        <taxon>Bacillota</taxon>
        <taxon>Bacilli</taxon>
        <taxon>Bacillales</taxon>
        <taxon>Bacillaceae</taxon>
        <taxon>Oceanobacillus</taxon>
    </lineage>
</organism>
<dbReference type="SUPFAM" id="SSF48008">
    <property type="entry name" value="GntR ligand-binding domain-like"/>
    <property type="match status" value="1"/>
</dbReference>
<evidence type="ECO:0000256" key="3">
    <source>
        <dbReference type="ARBA" id="ARBA00023163"/>
    </source>
</evidence>
<dbReference type="InterPro" id="IPR000524">
    <property type="entry name" value="Tscrpt_reg_HTH_GntR"/>
</dbReference>
<gene>
    <name evidence="5" type="primary">ydfH_1</name>
    <name evidence="5" type="ORF">BN997_00249</name>
</gene>
<dbReference type="Gene3D" id="1.20.120.530">
    <property type="entry name" value="GntR ligand-binding domain-like"/>
    <property type="match status" value="1"/>
</dbReference>
<dbReference type="InterPro" id="IPR036390">
    <property type="entry name" value="WH_DNA-bd_sf"/>
</dbReference>
<dbReference type="InterPro" id="IPR008920">
    <property type="entry name" value="TF_FadR/GntR_C"/>
</dbReference>
<dbReference type="Pfam" id="PF00392">
    <property type="entry name" value="GntR"/>
    <property type="match status" value="1"/>
</dbReference>
<dbReference type="Pfam" id="PF07729">
    <property type="entry name" value="FCD"/>
    <property type="match status" value="1"/>
</dbReference>
<dbReference type="GO" id="GO:0003700">
    <property type="term" value="F:DNA-binding transcription factor activity"/>
    <property type="evidence" value="ECO:0007669"/>
    <property type="project" value="InterPro"/>
</dbReference>
<evidence type="ECO:0000256" key="2">
    <source>
        <dbReference type="ARBA" id="ARBA00023125"/>
    </source>
</evidence>
<evidence type="ECO:0000259" key="4">
    <source>
        <dbReference type="PROSITE" id="PS50949"/>
    </source>
</evidence>
<accession>A0A0A1MMX5</accession>
<name>A0A0A1MMX5_9BACI</name>
<dbReference type="SMART" id="SM00345">
    <property type="entry name" value="HTH_GNTR"/>
    <property type="match status" value="1"/>
</dbReference>
<dbReference type="AlphaFoldDB" id="A0A0A1MMX5"/>
<keyword evidence="6" id="KW-1185">Reference proteome</keyword>
<dbReference type="PROSITE" id="PS50949">
    <property type="entry name" value="HTH_GNTR"/>
    <property type="match status" value="1"/>
</dbReference>
<dbReference type="GO" id="GO:0003677">
    <property type="term" value="F:DNA binding"/>
    <property type="evidence" value="ECO:0007669"/>
    <property type="project" value="UniProtKB-KW"/>
</dbReference>
<dbReference type="STRING" id="545501.BN997_00249"/>
<feature type="domain" description="HTH gntR-type" evidence="4">
    <location>
        <begin position="12"/>
        <end position="79"/>
    </location>
</feature>
<dbReference type="InterPro" id="IPR036388">
    <property type="entry name" value="WH-like_DNA-bd_sf"/>
</dbReference>
<dbReference type="OrthoDB" id="9782299at2"/>
<dbReference type="PANTHER" id="PTHR43537:SF51">
    <property type="entry name" value="HTH-TYPE TRANSCRIPTIONAL REGULATOR LGOR-RELATED"/>
    <property type="match status" value="1"/>
</dbReference>
<keyword evidence="3" id="KW-0804">Transcription</keyword>
<dbReference type="RefSeq" id="WP_052484852.1">
    <property type="nucleotide sequence ID" value="NZ_CAXOIH010000004.1"/>
</dbReference>
<dbReference type="CDD" id="cd07377">
    <property type="entry name" value="WHTH_GntR"/>
    <property type="match status" value="1"/>
</dbReference>